<dbReference type="GO" id="GO:0006281">
    <property type="term" value="P:DNA repair"/>
    <property type="evidence" value="ECO:0007669"/>
    <property type="project" value="UniProtKB-UniRule"/>
</dbReference>
<evidence type="ECO:0000256" key="4">
    <source>
        <dbReference type="ARBA" id="ARBA00023172"/>
    </source>
</evidence>
<keyword evidence="11" id="KW-1185">Reference proteome</keyword>
<keyword evidence="3 7" id="KW-0227">DNA damage</keyword>
<dbReference type="OrthoDB" id="361242at2759"/>
<organism evidence="10 11">
    <name type="scientific">Senna tora</name>
    <dbReference type="NCBI Taxonomy" id="362788"/>
    <lineage>
        <taxon>Eukaryota</taxon>
        <taxon>Viridiplantae</taxon>
        <taxon>Streptophyta</taxon>
        <taxon>Embryophyta</taxon>
        <taxon>Tracheophyta</taxon>
        <taxon>Spermatophyta</taxon>
        <taxon>Magnoliopsida</taxon>
        <taxon>eudicotyledons</taxon>
        <taxon>Gunneridae</taxon>
        <taxon>Pentapetalae</taxon>
        <taxon>rosids</taxon>
        <taxon>fabids</taxon>
        <taxon>Fabales</taxon>
        <taxon>Fabaceae</taxon>
        <taxon>Caesalpinioideae</taxon>
        <taxon>Cassia clade</taxon>
        <taxon>Senna</taxon>
    </lineage>
</organism>
<evidence type="ECO:0000256" key="3">
    <source>
        <dbReference type="ARBA" id="ARBA00022763"/>
    </source>
</evidence>
<name>A0A834SQQ3_9FABA</name>
<evidence type="ECO:0000313" key="10">
    <source>
        <dbReference type="EMBL" id="KAF7807343.1"/>
    </source>
</evidence>
<dbReference type="GO" id="GO:0030915">
    <property type="term" value="C:Smc5-Smc6 complex"/>
    <property type="evidence" value="ECO:0007669"/>
    <property type="project" value="UniProtKB-UniRule"/>
</dbReference>
<reference evidence="10" key="1">
    <citation type="submission" date="2020-09" db="EMBL/GenBank/DDBJ databases">
        <title>Genome-Enabled Discovery of Anthraquinone Biosynthesis in Senna tora.</title>
        <authorList>
            <person name="Kang S.-H."/>
            <person name="Pandey R.P."/>
            <person name="Lee C.-M."/>
            <person name="Sim J.-S."/>
            <person name="Jeong J.-T."/>
            <person name="Choi B.-S."/>
            <person name="Jung M."/>
            <person name="Ginzburg D."/>
            <person name="Zhao K."/>
            <person name="Won S.Y."/>
            <person name="Oh T.-J."/>
            <person name="Yu Y."/>
            <person name="Kim N.-H."/>
            <person name="Lee O.R."/>
            <person name="Lee T.-H."/>
            <person name="Bashyal P."/>
            <person name="Kim T.-S."/>
            <person name="Lee W.-H."/>
            <person name="Kawkins C."/>
            <person name="Kim C.-K."/>
            <person name="Kim J.S."/>
            <person name="Ahn B.O."/>
            <person name="Rhee S.Y."/>
            <person name="Sohng J.K."/>
        </authorList>
    </citation>
    <scope>NUCLEOTIDE SEQUENCE</scope>
    <source>
        <tissue evidence="10">Leaf</tissue>
    </source>
</reference>
<proteinExistence type="inferred from homology"/>
<comment type="caution">
    <text evidence="10">The sequence shown here is derived from an EMBL/GenBank/DDBJ whole genome shotgun (WGS) entry which is preliminary data.</text>
</comment>
<evidence type="ECO:0000256" key="1">
    <source>
        <dbReference type="ARBA" id="ARBA00004123"/>
    </source>
</evidence>
<keyword evidence="6 7" id="KW-0539">Nucleus</keyword>
<evidence type="ECO:0000256" key="6">
    <source>
        <dbReference type="ARBA" id="ARBA00023242"/>
    </source>
</evidence>
<comment type="similarity">
    <text evidence="2 7">Belongs to the NSE4 family.</text>
</comment>
<dbReference type="PANTHER" id="PTHR16140">
    <property type="entry name" value="NON-STRUCTURAL MAINTENANCE OF CHROMOSOMES ELEMENT 4"/>
    <property type="match status" value="1"/>
</dbReference>
<dbReference type="GO" id="GO:0006310">
    <property type="term" value="P:DNA recombination"/>
    <property type="evidence" value="ECO:0007669"/>
    <property type="project" value="UniProtKB-UniRule"/>
</dbReference>
<accession>A0A834SQQ3</accession>
<dbReference type="PANTHER" id="PTHR16140:SF0">
    <property type="entry name" value="NON-STRUCTURAL MAINTENANCE OF CHROMOSOMES ELEMENT 4"/>
    <property type="match status" value="1"/>
</dbReference>
<dbReference type="Proteomes" id="UP000634136">
    <property type="component" value="Unassembled WGS sequence"/>
</dbReference>
<dbReference type="InterPro" id="IPR014854">
    <property type="entry name" value="Nse4_C"/>
</dbReference>
<comment type="subunit">
    <text evidence="7">Component of the SMC5-SMC6 complex.</text>
</comment>
<dbReference type="AlphaFoldDB" id="A0A834SQQ3"/>
<dbReference type="InterPro" id="IPR027786">
    <property type="entry name" value="Nse4/EID"/>
</dbReference>
<keyword evidence="5 7" id="KW-0234">DNA repair</keyword>
<dbReference type="EMBL" id="JAAIUW010000012">
    <property type="protein sequence ID" value="KAF7807343.1"/>
    <property type="molecule type" value="Genomic_DNA"/>
</dbReference>
<evidence type="ECO:0000256" key="7">
    <source>
        <dbReference type="RuleBase" id="RU365071"/>
    </source>
</evidence>
<dbReference type="GO" id="GO:0005634">
    <property type="term" value="C:nucleus"/>
    <property type="evidence" value="ECO:0007669"/>
    <property type="project" value="UniProtKB-SubCell"/>
</dbReference>
<sequence>MTEERDDLVKTDSDKFSTIMDEVDRLHEQVQKPREQVADAEALLDLATTLAGSVKSMLNEGVTPSEFVSWVLSSEENAQSSINWNEMGLALSPIFMNVHGCCTMLGPMENELKQRKVVVGQRKRARPTDRARPDELDDTNGEGKTDTDKNMATMFEILRRKKRVPLESLLLNRRSFAQTVENLFALSFLVKDGRAEITLDENGSHYVSPRNAPASNSIMSKDVSYCHFVFRYDFRDWKSMMDMVPIGDELMPHRTQFCTVFETGTETAACNSEPVVATTPIRKLTRNRGLVVQEEGVVEESPECEGENASRAGAIRRCRLNLN</sequence>
<gene>
    <name evidence="10" type="ORF">G2W53_039504</name>
</gene>
<evidence type="ECO:0000256" key="5">
    <source>
        <dbReference type="ARBA" id="ARBA00023204"/>
    </source>
</evidence>
<keyword evidence="4 7" id="KW-0233">DNA recombination</keyword>
<comment type="function">
    <text evidence="7">Component of the SMC5-SMC6 complex, that promotes sister chromatid alignment after DNA damage and facilitates double-stranded DNA breaks (DSBs) repair via homologous recombination between sister chromatids.</text>
</comment>
<protein>
    <recommendedName>
        <fullName evidence="7">Non-structural maintenance of chromosomes element 4</fullName>
    </recommendedName>
</protein>
<evidence type="ECO:0000259" key="9">
    <source>
        <dbReference type="Pfam" id="PF08743"/>
    </source>
</evidence>
<evidence type="ECO:0000256" key="8">
    <source>
        <dbReference type="SAM" id="MobiDB-lite"/>
    </source>
</evidence>
<feature type="domain" description="Non-structural maintenance of chromosome element 4 C-terminal" evidence="9">
    <location>
        <begin position="164"/>
        <end position="251"/>
    </location>
</feature>
<feature type="region of interest" description="Disordered" evidence="8">
    <location>
        <begin position="117"/>
        <end position="147"/>
    </location>
</feature>
<evidence type="ECO:0000313" key="11">
    <source>
        <dbReference type="Proteomes" id="UP000634136"/>
    </source>
</evidence>
<comment type="subcellular location">
    <subcellularLocation>
        <location evidence="1 7">Nucleus</location>
    </subcellularLocation>
</comment>
<evidence type="ECO:0000256" key="2">
    <source>
        <dbReference type="ARBA" id="ARBA00008997"/>
    </source>
</evidence>
<dbReference type="Pfam" id="PF08743">
    <property type="entry name" value="Nse4_C"/>
    <property type="match status" value="1"/>
</dbReference>